<evidence type="ECO:0000313" key="2">
    <source>
        <dbReference type="Proteomes" id="UP000053660"/>
    </source>
</evidence>
<protein>
    <submittedName>
        <fullName evidence="1">Uncharacterized protein</fullName>
    </submittedName>
</protein>
<reference evidence="1 2" key="1">
    <citation type="submission" date="2014-03" db="EMBL/GenBank/DDBJ databases">
        <title>Draft genome of the hookworm Oesophagostomum dentatum.</title>
        <authorList>
            <person name="Mitreva M."/>
        </authorList>
    </citation>
    <scope>NUCLEOTIDE SEQUENCE [LARGE SCALE GENOMIC DNA]</scope>
    <source>
        <strain evidence="1 2">OD-Hann</strain>
    </source>
</reference>
<dbReference type="AlphaFoldDB" id="A0A0B1SWL1"/>
<organism evidence="1 2">
    <name type="scientific">Oesophagostomum dentatum</name>
    <name type="common">Nodular worm</name>
    <dbReference type="NCBI Taxonomy" id="61180"/>
    <lineage>
        <taxon>Eukaryota</taxon>
        <taxon>Metazoa</taxon>
        <taxon>Ecdysozoa</taxon>
        <taxon>Nematoda</taxon>
        <taxon>Chromadorea</taxon>
        <taxon>Rhabditida</taxon>
        <taxon>Rhabditina</taxon>
        <taxon>Rhabditomorpha</taxon>
        <taxon>Strongyloidea</taxon>
        <taxon>Strongylidae</taxon>
        <taxon>Oesophagostomum</taxon>
    </lineage>
</organism>
<sequence length="100" mass="12192">MGWLWRLSGLRLSWHVSTVGYGLWLSRLWWLWRLWRLWLWIQSNKKCFARSLNRRNDGRYDGEKVITPVCNDNVQMDICVFKNNFLVLIKNLLVIYMCVE</sequence>
<dbReference type="Proteomes" id="UP000053660">
    <property type="component" value="Unassembled WGS sequence"/>
</dbReference>
<proteinExistence type="predicted"/>
<evidence type="ECO:0000313" key="1">
    <source>
        <dbReference type="EMBL" id="KHJ87917.1"/>
    </source>
</evidence>
<name>A0A0B1SWL1_OESDE</name>
<accession>A0A0B1SWL1</accession>
<gene>
    <name evidence="1" type="ORF">OESDEN_12296</name>
</gene>
<keyword evidence="2" id="KW-1185">Reference proteome</keyword>
<dbReference type="EMBL" id="KN556771">
    <property type="protein sequence ID" value="KHJ87917.1"/>
    <property type="molecule type" value="Genomic_DNA"/>
</dbReference>